<dbReference type="PANTHER" id="PTHR48080">
    <property type="entry name" value="D-GALACTONATE DEHYDRATASE-RELATED"/>
    <property type="match status" value="1"/>
</dbReference>
<dbReference type="SUPFAM" id="SSF54826">
    <property type="entry name" value="Enolase N-terminal domain-like"/>
    <property type="match status" value="1"/>
</dbReference>
<dbReference type="InterPro" id="IPR036849">
    <property type="entry name" value="Enolase-like_C_sf"/>
</dbReference>
<dbReference type="Gene3D" id="3.30.390.10">
    <property type="entry name" value="Enolase-like, N-terminal domain"/>
    <property type="match status" value="1"/>
</dbReference>
<sequence length="398" mass="43827">MKITDLKCAIIGNHPVVRICTDEGIDGLGQAEFHKPFLKPHVLTLREPLLGADPTDVERTMLRIRQRGAFKPFGSAVSIIEMALWDIAGKAANLPVYKLLGGKVRDRIRVYNGGIRFPMTGYEPEDYAEDVRRLMARPEGFTMLKQPISFHCPMRSEVPGFHYGEPAGPGLHGILERGKVTERGLRHTIACIEAMKEVTGDRVGLALDCGPGWMFPDALRFARGVEHLDLLWLEDLLSGDYTPWVDADLYRDLTTSTSTPIHTGEQIYLRQNFRSLIESRAVDVLGPDPADIGGLAELKWVAEHADLHGILFAPHGTANGLIGLAALIQVCATLPANFLAFEYPIAEPAWWSDIVEGLPETIVRDGFVDVLEAPGLGVTLNPEAAKPHLREEDAGFFA</sequence>
<accession>A0ABR9XAV4</accession>
<keyword evidence="1" id="KW-0456">Lyase</keyword>
<feature type="domain" description="Mandelate racemase/muconate lactonizing enzyme C-terminal" evidence="2">
    <location>
        <begin position="124"/>
        <end position="260"/>
    </location>
</feature>
<organism evidence="3 4">
    <name type="scientific">Salipiger mangrovisoli</name>
    <dbReference type="NCBI Taxonomy" id="2865933"/>
    <lineage>
        <taxon>Bacteria</taxon>
        <taxon>Pseudomonadati</taxon>
        <taxon>Pseudomonadota</taxon>
        <taxon>Alphaproteobacteria</taxon>
        <taxon>Rhodobacterales</taxon>
        <taxon>Roseobacteraceae</taxon>
        <taxon>Salipiger</taxon>
    </lineage>
</organism>
<evidence type="ECO:0000313" key="3">
    <source>
        <dbReference type="EMBL" id="MBE9640604.1"/>
    </source>
</evidence>
<dbReference type="PANTHER" id="PTHR48080:SF2">
    <property type="entry name" value="D-GALACTONATE DEHYDRATASE"/>
    <property type="match status" value="1"/>
</dbReference>
<proteinExistence type="predicted"/>
<comment type="caution">
    <text evidence="3">The sequence shown here is derived from an EMBL/GenBank/DDBJ whole genome shotgun (WGS) entry which is preliminary data.</text>
</comment>
<dbReference type="InterPro" id="IPR034593">
    <property type="entry name" value="DgoD-like"/>
</dbReference>
<dbReference type="EMBL" id="JADFFK010000038">
    <property type="protein sequence ID" value="MBE9640604.1"/>
    <property type="molecule type" value="Genomic_DNA"/>
</dbReference>
<dbReference type="SFLD" id="SFLDG00179">
    <property type="entry name" value="mandelate_racemase"/>
    <property type="match status" value="1"/>
</dbReference>
<dbReference type="Pfam" id="PF13378">
    <property type="entry name" value="MR_MLE_C"/>
    <property type="match status" value="1"/>
</dbReference>
<reference evidence="3 4" key="1">
    <citation type="journal article" date="2021" name="Int. J. Syst. Evol. Microbiol.">
        <title>Salipiger mangrovisoli sp. nov., isolated from mangrove soil and the proposal for the reclassification of Paraphaeobacter pallidus as Salipiger pallidus comb. nov.</title>
        <authorList>
            <person name="Du J."/>
            <person name="Liu Y."/>
            <person name="Pei T."/>
            <person name="Deng M.R."/>
            <person name="Zhu H."/>
        </authorList>
    </citation>
    <scope>NUCLEOTIDE SEQUENCE [LARGE SCALE GENOMIC DNA]</scope>
    <source>
        <strain evidence="3 4">6D45A</strain>
    </source>
</reference>
<keyword evidence="4" id="KW-1185">Reference proteome</keyword>
<name>A0ABR9XAV4_9RHOB</name>
<evidence type="ECO:0000313" key="4">
    <source>
        <dbReference type="Proteomes" id="UP000607796"/>
    </source>
</evidence>
<dbReference type="CDD" id="cd03316">
    <property type="entry name" value="MR_like"/>
    <property type="match status" value="1"/>
</dbReference>
<dbReference type="InterPro" id="IPR029017">
    <property type="entry name" value="Enolase-like_N"/>
</dbReference>
<dbReference type="SFLD" id="SFLDS00001">
    <property type="entry name" value="Enolase"/>
    <property type="match status" value="1"/>
</dbReference>
<evidence type="ECO:0000259" key="2">
    <source>
        <dbReference type="SMART" id="SM00922"/>
    </source>
</evidence>
<dbReference type="RefSeq" id="WP_194137869.1">
    <property type="nucleotide sequence ID" value="NZ_JADFFK010000038.1"/>
</dbReference>
<dbReference type="SMART" id="SM00922">
    <property type="entry name" value="MR_MLE"/>
    <property type="match status" value="1"/>
</dbReference>
<protein>
    <submittedName>
        <fullName evidence="3">Mandelate racemase/muconate lactonizing enzyme family protein</fullName>
    </submittedName>
</protein>
<dbReference type="InterPro" id="IPR029065">
    <property type="entry name" value="Enolase_C-like"/>
</dbReference>
<dbReference type="InterPro" id="IPR013342">
    <property type="entry name" value="Mandelate_racemase_C"/>
</dbReference>
<evidence type="ECO:0000256" key="1">
    <source>
        <dbReference type="ARBA" id="ARBA00023239"/>
    </source>
</evidence>
<dbReference type="Proteomes" id="UP000607796">
    <property type="component" value="Unassembled WGS sequence"/>
</dbReference>
<dbReference type="Gene3D" id="3.20.20.120">
    <property type="entry name" value="Enolase-like C-terminal domain"/>
    <property type="match status" value="1"/>
</dbReference>
<dbReference type="InterPro" id="IPR013341">
    <property type="entry name" value="Mandelate_racemase_N_dom"/>
</dbReference>
<dbReference type="Pfam" id="PF02746">
    <property type="entry name" value="MR_MLE_N"/>
    <property type="match status" value="1"/>
</dbReference>
<dbReference type="SUPFAM" id="SSF51604">
    <property type="entry name" value="Enolase C-terminal domain-like"/>
    <property type="match status" value="1"/>
</dbReference>
<gene>
    <name evidence="3" type="ORF">IQ782_27515</name>
</gene>